<organism evidence="2 3">
    <name type="scientific">Streptomyces lavenduligriseus</name>
    <dbReference type="NCBI Taxonomy" id="67315"/>
    <lineage>
        <taxon>Bacteria</taxon>
        <taxon>Bacillati</taxon>
        <taxon>Actinomycetota</taxon>
        <taxon>Actinomycetes</taxon>
        <taxon>Kitasatosporales</taxon>
        <taxon>Streptomycetaceae</taxon>
        <taxon>Streptomyces</taxon>
    </lineage>
</organism>
<dbReference type="RefSeq" id="WP_249491743.1">
    <property type="nucleotide sequence ID" value="NZ_JAMCCK010000038.1"/>
</dbReference>
<protein>
    <submittedName>
        <fullName evidence="2">Uncharacterized protein</fullName>
    </submittedName>
</protein>
<sequence length="52" mass="5634">MRVRAVQRPTPGPATTPPRTAAPHPPGVRLRHAPHATREAIGRLVRSLQEAP</sequence>
<comment type="caution">
    <text evidence="2">The sequence shown here is derived from an EMBL/GenBank/DDBJ whole genome shotgun (WGS) entry which is preliminary data.</text>
</comment>
<evidence type="ECO:0000313" key="2">
    <source>
        <dbReference type="EMBL" id="MCL3996729.1"/>
    </source>
</evidence>
<proteinExistence type="predicted"/>
<keyword evidence="3" id="KW-1185">Reference proteome</keyword>
<dbReference type="Proteomes" id="UP001202052">
    <property type="component" value="Unassembled WGS sequence"/>
</dbReference>
<gene>
    <name evidence="2" type="ORF">M4438_25015</name>
</gene>
<feature type="region of interest" description="Disordered" evidence="1">
    <location>
        <begin position="1"/>
        <end position="36"/>
    </location>
</feature>
<evidence type="ECO:0000313" key="3">
    <source>
        <dbReference type="Proteomes" id="UP001202052"/>
    </source>
</evidence>
<name>A0ABT0NZ46_9ACTN</name>
<accession>A0ABT0NZ46</accession>
<evidence type="ECO:0000256" key="1">
    <source>
        <dbReference type="SAM" id="MobiDB-lite"/>
    </source>
</evidence>
<reference evidence="2 3" key="1">
    <citation type="submission" date="2022-05" db="EMBL/GenBank/DDBJ databases">
        <title>Genome Resource of Streptomyces lavenduligriseus GA1-1, a Strain with Broad-Spectrum Antifungal Activity against Phytopathogenic Fungi.</title>
        <authorList>
            <person name="Qi D."/>
        </authorList>
    </citation>
    <scope>NUCLEOTIDE SEQUENCE [LARGE SCALE GENOMIC DNA]</scope>
    <source>
        <strain evidence="2 3">GA1-1</strain>
    </source>
</reference>
<dbReference type="EMBL" id="JAMCCK010000038">
    <property type="protein sequence ID" value="MCL3996729.1"/>
    <property type="molecule type" value="Genomic_DNA"/>
</dbReference>